<keyword evidence="1" id="KW-0812">Transmembrane</keyword>
<feature type="transmembrane region" description="Helical" evidence="1">
    <location>
        <begin position="145"/>
        <end position="169"/>
    </location>
</feature>
<evidence type="ECO:0000313" key="3">
    <source>
        <dbReference type="Proteomes" id="UP001301797"/>
    </source>
</evidence>
<proteinExistence type="predicted"/>
<dbReference type="Pfam" id="PF04018">
    <property type="entry name" value="VCA0040-like"/>
    <property type="match status" value="1"/>
</dbReference>
<feature type="transmembrane region" description="Helical" evidence="1">
    <location>
        <begin position="88"/>
        <end position="106"/>
    </location>
</feature>
<dbReference type="PANTHER" id="PTHR37308:SF1">
    <property type="entry name" value="POLYPRENYL-PHOSPHATE TRANSPORTER"/>
    <property type="match status" value="1"/>
</dbReference>
<reference evidence="2 3" key="1">
    <citation type="submission" date="2019-09" db="EMBL/GenBank/DDBJ databases">
        <title>The complete genome of Methanoplanus sp. FWC-SCC4.</title>
        <authorList>
            <person name="Chen S.-C."/>
            <person name="Zhou Y.-Z."/>
            <person name="Lai M.-C."/>
        </authorList>
    </citation>
    <scope>NUCLEOTIDE SEQUENCE [LARGE SCALE GENOMIC DNA]</scope>
    <source>
        <strain evidence="2 3">FWC-SCC4</strain>
    </source>
</reference>
<dbReference type="InterPro" id="IPR007163">
    <property type="entry name" value="VCA0040-like"/>
</dbReference>
<gene>
    <name evidence="2" type="ORF">F1737_10630</name>
</gene>
<evidence type="ECO:0000256" key="1">
    <source>
        <dbReference type="SAM" id="Phobius"/>
    </source>
</evidence>
<dbReference type="Proteomes" id="UP001301797">
    <property type="component" value="Chromosome"/>
</dbReference>
<name>A0AA97FG24_9EURY</name>
<feature type="transmembrane region" description="Helical" evidence="1">
    <location>
        <begin position="246"/>
        <end position="264"/>
    </location>
</feature>
<organism evidence="2 3">
    <name type="scientific">Methanochimaera problematica</name>
    <dbReference type="NCBI Taxonomy" id="2609417"/>
    <lineage>
        <taxon>Archaea</taxon>
        <taxon>Methanobacteriati</taxon>
        <taxon>Methanobacteriota</taxon>
        <taxon>Stenosarchaea group</taxon>
        <taxon>Methanomicrobia</taxon>
        <taxon>Methanomicrobiales</taxon>
        <taxon>Methanomicrobiaceae</taxon>
        <taxon>Methanochimaera</taxon>
    </lineage>
</organism>
<accession>A0AA97FG24</accession>
<keyword evidence="3" id="KW-1185">Reference proteome</keyword>
<feature type="transmembrane region" description="Helical" evidence="1">
    <location>
        <begin position="216"/>
        <end position="234"/>
    </location>
</feature>
<dbReference type="KEGG" id="mefw:F1737_10630"/>
<dbReference type="PANTHER" id="PTHR37308">
    <property type="entry name" value="INTEGRAL MEMBRANE PROTEIN"/>
    <property type="match status" value="1"/>
</dbReference>
<sequence>MGTCDIIPGVSGGTIALITGIYERLITAIGNIRPAIVVPLLKGDFKSFEKELERIDFVFLLFLVGGIGLAVITFARIILYLLEVYPGLTYSFFFGLIVASSVLIFLEIEYEARTIKAGLFLICGIIAGFVIAGLNPASLGHSLPVLFFTGMIAICAMILPGISGAYITLLMNQYEYLLAALKAVSLPEIISYIAGGLIGLLMFSKVLKYLLKNHQVSMLSFLTGLMLGSVRMLFNKIESAGGFDLSVIFLFISGILVIVAMEWIKRKYDGKFRV</sequence>
<keyword evidence="1" id="KW-0472">Membrane</keyword>
<keyword evidence="1" id="KW-1133">Transmembrane helix</keyword>
<feature type="transmembrane region" description="Helical" evidence="1">
    <location>
        <begin position="57"/>
        <end position="82"/>
    </location>
</feature>
<feature type="transmembrane region" description="Helical" evidence="1">
    <location>
        <begin position="189"/>
        <end position="210"/>
    </location>
</feature>
<dbReference type="AlphaFoldDB" id="A0AA97FG24"/>
<evidence type="ECO:0000313" key="2">
    <source>
        <dbReference type="EMBL" id="WOF17363.1"/>
    </source>
</evidence>
<dbReference type="EMBL" id="CP043875">
    <property type="protein sequence ID" value="WOF17363.1"/>
    <property type="molecule type" value="Genomic_DNA"/>
</dbReference>
<feature type="transmembrane region" description="Helical" evidence="1">
    <location>
        <begin position="118"/>
        <end position="139"/>
    </location>
</feature>
<protein>
    <submittedName>
        <fullName evidence="2">DUF368 domain-containing protein</fullName>
    </submittedName>
</protein>